<proteinExistence type="predicted"/>
<evidence type="ECO:0000256" key="1">
    <source>
        <dbReference type="ARBA" id="ARBA00022801"/>
    </source>
</evidence>
<dbReference type="SUPFAM" id="SSF56281">
    <property type="entry name" value="Metallo-hydrolase/oxidoreductase"/>
    <property type="match status" value="1"/>
</dbReference>
<dbReference type="Proteomes" id="UP001218362">
    <property type="component" value="Chromosome"/>
</dbReference>
<reference evidence="5" key="1">
    <citation type="submission" date="2023-03" db="EMBL/GenBank/DDBJ databases">
        <title>Andean soil-derived lignocellulolytic bacterial consortium as a source of novel taxa and putative plastic-active enzymes.</title>
        <authorList>
            <person name="Diaz-Garcia L."/>
            <person name="Chuvochina M."/>
            <person name="Feuerriegel G."/>
            <person name="Bunk B."/>
            <person name="Sproer C."/>
            <person name="Streit W.R."/>
            <person name="Rodriguez L.M."/>
            <person name="Overmann J."/>
            <person name="Jimenez D.J."/>
        </authorList>
    </citation>
    <scope>NUCLEOTIDE SEQUENCE</scope>
    <source>
        <strain evidence="5">MAG 26</strain>
    </source>
</reference>
<keyword evidence="1" id="KW-0378">Hydrolase</keyword>
<dbReference type="CDD" id="cd07719">
    <property type="entry name" value="arylsulfatase_AtsA-like_MBL-fold"/>
    <property type="match status" value="1"/>
</dbReference>
<name>A0AAJ5X808_9SPHN</name>
<dbReference type="KEGG" id="acob:P0Y56_15030"/>
<evidence type="ECO:0000313" key="6">
    <source>
        <dbReference type="Proteomes" id="UP001218362"/>
    </source>
</evidence>
<dbReference type="InterPro" id="IPR044094">
    <property type="entry name" value="AtsA-like_MBL-fold"/>
</dbReference>
<organism evidence="5 6">
    <name type="scientific">Candidatus Andeanibacterium colombiense</name>
    <dbReference type="NCBI Taxonomy" id="3121345"/>
    <lineage>
        <taxon>Bacteria</taxon>
        <taxon>Pseudomonadati</taxon>
        <taxon>Pseudomonadota</taxon>
        <taxon>Alphaproteobacteria</taxon>
        <taxon>Sphingomonadales</taxon>
        <taxon>Sphingomonadaceae</taxon>
        <taxon>Candidatus Andeanibacterium</taxon>
    </lineage>
</organism>
<keyword evidence="3" id="KW-0732">Signal</keyword>
<dbReference type="InterPro" id="IPR001279">
    <property type="entry name" value="Metallo-B-lactamas"/>
</dbReference>
<feature type="signal peptide" evidence="3">
    <location>
        <begin position="1"/>
        <end position="30"/>
    </location>
</feature>
<evidence type="ECO:0000259" key="4">
    <source>
        <dbReference type="SMART" id="SM00849"/>
    </source>
</evidence>
<feature type="region of interest" description="Disordered" evidence="2">
    <location>
        <begin position="345"/>
        <end position="364"/>
    </location>
</feature>
<dbReference type="GO" id="GO:0042781">
    <property type="term" value="F:3'-tRNA processing endoribonuclease activity"/>
    <property type="evidence" value="ECO:0007669"/>
    <property type="project" value="TreeGrafter"/>
</dbReference>
<feature type="domain" description="Metallo-beta-lactamase" evidence="4">
    <location>
        <begin position="64"/>
        <end position="293"/>
    </location>
</feature>
<evidence type="ECO:0000256" key="2">
    <source>
        <dbReference type="SAM" id="MobiDB-lite"/>
    </source>
</evidence>
<evidence type="ECO:0000313" key="5">
    <source>
        <dbReference type="EMBL" id="WEK46307.1"/>
    </source>
</evidence>
<dbReference type="SMART" id="SM00849">
    <property type="entry name" value="Lactamase_B"/>
    <property type="match status" value="1"/>
</dbReference>
<protein>
    <submittedName>
        <fullName evidence="5">MBL fold metallo-hydrolase</fullName>
    </submittedName>
</protein>
<dbReference type="EMBL" id="CP119316">
    <property type="protein sequence ID" value="WEK46307.1"/>
    <property type="molecule type" value="Genomic_DNA"/>
</dbReference>
<sequence length="364" mass="39270">MTDHSLPALLRLALGPVAALTLLAGQPAFAGTAAPLAEKAAADAPVIKLTLLGTGAPRPSDRRSGPATLVEAGPFRFLIDAGSGTREQMFRAGGWELITGIDKIFLTHLHYDHMVDVPDISATGWMYGRREPLTVYGPRGTEEMIGDFNAAFKWDRDMRELVGIPMEGSRMAAHDVGPGVVFDQDGLKITAFPVQHMPIDVATGEEMKFADGSNFYGMTLGYRIDYKGHSVLFSGDTRSTEKSAILTYGQGIDVLIHEVQVPSKGNAQEAKLANMSLSVHSTPEQAGKIFAGTKPGLAVYNHIIPPDTDGKELAEETRPFYKGPLVTGEDFMTISIGKEITIGEQPHGGTHVFEQSRVVHDDDQ</sequence>
<feature type="chain" id="PRO_5042481138" evidence="3">
    <location>
        <begin position="31"/>
        <end position="364"/>
    </location>
</feature>
<dbReference type="Gene3D" id="3.60.15.10">
    <property type="entry name" value="Ribonuclease Z/Hydroxyacylglutathione hydrolase-like"/>
    <property type="match status" value="1"/>
</dbReference>
<accession>A0AAJ5X808</accession>
<dbReference type="PANTHER" id="PTHR46018:SF2">
    <property type="entry name" value="ZINC PHOSPHODIESTERASE ELAC PROTEIN 1"/>
    <property type="match status" value="1"/>
</dbReference>
<gene>
    <name evidence="5" type="ORF">P0Y56_15030</name>
</gene>
<dbReference type="Pfam" id="PF12706">
    <property type="entry name" value="Lactamase_B_2"/>
    <property type="match status" value="1"/>
</dbReference>
<dbReference type="PANTHER" id="PTHR46018">
    <property type="entry name" value="ZINC PHOSPHODIESTERASE ELAC PROTEIN 1"/>
    <property type="match status" value="1"/>
</dbReference>
<dbReference type="InterPro" id="IPR036866">
    <property type="entry name" value="RibonucZ/Hydroxyglut_hydro"/>
</dbReference>
<evidence type="ECO:0000256" key="3">
    <source>
        <dbReference type="SAM" id="SignalP"/>
    </source>
</evidence>
<dbReference type="AlphaFoldDB" id="A0AAJ5X808"/>